<dbReference type="GO" id="GO:0005509">
    <property type="term" value="F:calcium ion binding"/>
    <property type="evidence" value="ECO:0007669"/>
    <property type="project" value="InterPro"/>
</dbReference>
<dbReference type="SUPFAM" id="SSF47473">
    <property type="entry name" value="EF-hand"/>
    <property type="match status" value="1"/>
</dbReference>
<dbReference type="Gene3D" id="1.10.238.10">
    <property type="entry name" value="EF-hand"/>
    <property type="match status" value="1"/>
</dbReference>
<dbReference type="PROSITE" id="PS00018">
    <property type="entry name" value="EF_HAND_1"/>
    <property type="match status" value="1"/>
</dbReference>
<evidence type="ECO:0000313" key="4">
    <source>
        <dbReference type="Ensembl" id="ENSHCOP00000005879.1"/>
    </source>
</evidence>
<reference evidence="4" key="2">
    <citation type="submission" date="2025-09" db="UniProtKB">
        <authorList>
            <consortium name="Ensembl"/>
        </authorList>
    </citation>
    <scope>IDENTIFICATION</scope>
</reference>
<name>A0A3Q3D8Q0_HIPCM</name>
<dbReference type="InterPro" id="IPR011992">
    <property type="entry name" value="EF-hand-dom_pair"/>
</dbReference>
<evidence type="ECO:0000256" key="2">
    <source>
        <dbReference type="ARBA" id="ARBA00022837"/>
    </source>
</evidence>
<reference evidence="4" key="1">
    <citation type="submission" date="2025-08" db="UniProtKB">
        <authorList>
            <consortium name="Ensembl"/>
        </authorList>
    </citation>
    <scope>IDENTIFICATION</scope>
</reference>
<dbReference type="Pfam" id="PF13499">
    <property type="entry name" value="EF-hand_7"/>
    <property type="match status" value="1"/>
</dbReference>
<keyword evidence="5" id="KW-1185">Reference proteome</keyword>
<dbReference type="InterPro" id="IPR002048">
    <property type="entry name" value="EF_hand_dom"/>
</dbReference>
<evidence type="ECO:0000313" key="5">
    <source>
        <dbReference type="Proteomes" id="UP000264820"/>
    </source>
</evidence>
<dbReference type="Proteomes" id="UP000264820">
    <property type="component" value="Unplaced"/>
</dbReference>
<dbReference type="PROSITE" id="PS50222">
    <property type="entry name" value="EF_HAND_2"/>
    <property type="match status" value="1"/>
</dbReference>
<proteinExistence type="predicted"/>
<dbReference type="InterPro" id="IPR018247">
    <property type="entry name" value="EF_Hand_1_Ca_BS"/>
</dbReference>
<feature type="domain" description="EF-hand" evidence="3">
    <location>
        <begin position="44"/>
        <end position="74"/>
    </location>
</feature>
<sequence>MAKIHQSIQAVLDFFDQYKGEDGVLDKKEFRAIIEKECKVHYVLEKLFEKLDQNKDGKLDMEEYSAVICLMIRASYYRRKQCGFGGRCTGKGSSK</sequence>
<dbReference type="AlphaFoldDB" id="A0A3Q3D8Q0"/>
<dbReference type="Ensembl" id="ENSHCOT00000004616.1">
    <property type="protein sequence ID" value="ENSHCOP00000005879.1"/>
    <property type="gene ID" value="ENSHCOG00000007595.1"/>
</dbReference>
<keyword evidence="1" id="KW-0479">Metal-binding</keyword>
<evidence type="ECO:0000256" key="1">
    <source>
        <dbReference type="ARBA" id="ARBA00022723"/>
    </source>
</evidence>
<protein>
    <submittedName>
        <fullName evidence="4">Protein S100-A5-like</fullName>
    </submittedName>
</protein>
<organism evidence="4 5">
    <name type="scientific">Hippocampus comes</name>
    <name type="common">Tiger tail seahorse</name>
    <dbReference type="NCBI Taxonomy" id="109280"/>
    <lineage>
        <taxon>Eukaryota</taxon>
        <taxon>Metazoa</taxon>
        <taxon>Chordata</taxon>
        <taxon>Craniata</taxon>
        <taxon>Vertebrata</taxon>
        <taxon>Euteleostomi</taxon>
        <taxon>Actinopterygii</taxon>
        <taxon>Neopterygii</taxon>
        <taxon>Teleostei</taxon>
        <taxon>Neoteleostei</taxon>
        <taxon>Acanthomorphata</taxon>
        <taxon>Syngnathiaria</taxon>
        <taxon>Syngnathiformes</taxon>
        <taxon>Syngnathoidei</taxon>
        <taxon>Syngnathidae</taxon>
        <taxon>Hippocampus</taxon>
    </lineage>
</organism>
<keyword evidence="2" id="KW-0106">Calcium</keyword>
<evidence type="ECO:0000259" key="3">
    <source>
        <dbReference type="PROSITE" id="PS50222"/>
    </source>
</evidence>
<accession>A0A3Q3D8Q0</accession>